<accession>A0ABP1GE19</accession>
<dbReference type="SUPFAM" id="SSF57783">
    <property type="entry name" value="Zinc beta-ribbon"/>
    <property type="match status" value="1"/>
</dbReference>
<dbReference type="InterPro" id="IPR013137">
    <property type="entry name" value="Znf_TFIIB"/>
</dbReference>
<evidence type="ECO:0000256" key="3">
    <source>
        <dbReference type="ARBA" id="ARBA00023015"/>
    </source>
</evidence>
<keyword evidence="2" id="KW-0677">Repeat</keyword>
<keyword evidence="10" id="KW-1185">Reference proteome</keyword>
<dbReference type="EMBL" id="CAXHTA020000019">
    <property type="protein sequence ID" value="CAL5228963.1"/>
    <property type="molecule type" value="Genomic_DNA"/>
</dbReference>
<feature type="region of interest" description="Disordered" evidence="7">
    <location>
        <begin position="50"/>
        <end position="73"/>
    </location>
</feature>
<evidence type="ECO:0000313" key="9">
    <source>
        <dbReference type="EMBL" id="CAL5228963.1"/>
    </source>
</evidence>
<dbReference type="PANTHER" id="PTHR11618">
    <property type="entry name" value="TRANSCRIPTION INITIATION FACTOR IIB-RELATED"/>
    <property type="match status" value="1"/>
</dbReference>
<sequence>MDAARYKFEQQCADCGSSDFVEDHANGDLVCTNCGLVAESHLIDEGSEWRSFGDKEKGDHGDPSRVGGPTNHLLSSGGLGTEIGVATKGTGNITMIRNLQRTAARASDPDQGLKRAYAHINKLSGALGLQKDASSRACELYKKAAEHPKGLKGKSTSAMCAAVVYVACRQAGYARTFKEVQAVVADAGQKEIAKCYKFLVNVIKEKVEMVTPASLVRRFCAVLGLGVREMKAAEEMARAAVPSEGSTRPEDSQLRPWDGKSPASVAGAVIYAISSLPKAEKHCSALEIAQAAAVAEGTVKGTYRDMYVYMAELMPAWYASKKELQNLPNAP</sequence>
<name>A0ABP1GE19_9CHLO</name>
<dbReference type="SUPFAM" id="SSF47954">
    <property type="entry name" value="Cyclin-like"/>
    <property type="match status" value="2"/>
</dbReference>
<evidence type="ECO:0000256" key="6">
    <source>
        <dbReference type="PROSITE-ProRule" id="PRU00469"/>
    </source>
</evidence>
<keyword evidence="6" id="KW-0863">Zinc-finger</keyword>
<protein>
    <recommendedName>
        <fullName evidence="5">General transcription factor TFIIB</fullName>
    </recommendedName>
</protein>
<comment type="caution">
    <text evidence="9">The sequence shown here is derived from an EMBL/GenBank/DDBJ whole genome shotgun (WGS) entry which is preliminary data.</text>
</comment>
<dbReference type="SMART" id="SM00385">
    <property type="entry name" value="CYCLIN"/>
    <property type="match status" value="1"/>
</dbReference>
<dbReference type="PANTHER" id="PTHR11618:SF13">
    <property type="entry name" value="TRANSCRIPTION INITIATION FACTOR IIB"/>
    <property type="match status" value="1"/>
</dbReference>
<dbReference type="InterPro" id="IPR013763">
    <property type="entry name" value="Cyclin-like_dom"/>
</dbReference>
<feature type="domain" description="TFIIB-type" evidence="8">
    <location>
        <begin position="8"/>
        <end position="39"/>
    </location>
</feature>
<dbReference type="Pfam" id="PF08271">
    <property type="entry name" value="Zn_Ribbon_TF"/>
    <property type="match status" value="1"/>
</dbReference>
<dbReference type="Pfam" id="PF00382">
    <property type="entry name" value="TFIIB"/>
    <property type="match status" value="2"/>
</dbReference>
<feature type="region of interest" description="Disordered" evidence="7">
    <location>
        <begin position="238"/>
        <end position="260"/>
    </location>
</feature>
<keyword evidence="3" id="KW-0805">Transcription regulation</keyword>
<keyword evidence="6" id="KW-0862">Zinc</keyword>
<dbReference type="InterPro" id="IPR013150">
    <property type="entry name" value="TFIIB_cyclin"/>
</dbReference>
<evidence type="ECO:0000256" key="4">
    <source>
        <dbReference type="ARBA" id="ARBA00023163"/>
    </source>
</evidence>
<dbReference type="InterPro" id="IPR000812">
    <property type="entry name" value="TFIIB"/>
</dbReference>
<organism evidence="9 10">
    <name type="scientific">Coccomyxa viridis</name>
    <dbReference type="NCBI Taxonomy" id="1274662"/>
    <lineage>
        <taxon>Eukaryota</taxon>
        <taxon>Viridiplantae</taxon>
        <taxon>Chlorophyta</taxon>
        <taxon>core chlorophytes</taxon>
        <taxon>Trebouxiophyceae</taxon>
        <taxon>Trebouxiophyceae incertae sedis</taxon>
        <taxon>Coccomyxaceae</taxon>
        <taxon>Coccomyxa</taxon>
    </lineage>
</organism>
<evidence type="ECO:0000256" key="1">
    <source>
        <dbReference type="ARBA" id="ARBA00010857"/>
    </source>
</evidence>
<evidence type="ECO:0000256" key="2">
    <source>
        <dbReference type="ARBA" id="ARBA00022737"/>
    </source>
</evidence>
<keyword evidence="4" id="KW-0804">Transcription</keyword>
<gene>
    <name evidence="9" type="primary">g12195</name>
    <name evidence="9" type="ORF">VP750_LOCUS10869</name>
</gene>
<dbReference type="Gene3D" id="1.10.472.170">
    <property type="match status" value="1"/>
</dbReference>
<comment type="similarity">
    <text evidence="1">Belongs to the TFIIB family.</text>
</comment>
<dbReference type="PROSITE" id="PS51134">
    <property type="entry name" value="ZF_TFIIB"/>
    <property type="match status" value="1"/>
</dbReference>
<evidence type="ECO:0000256" key="5">
    <source>
        <dbReference type="ARBA" id="ARBA00031706"/>
    </source>
</evidence>
<keyword evidence="6" id="KW-0479">Metal-binding</keyword>
<reference evidence="9 10" key="1">
    <citation type="submission" date="2024-06" db="EMBL/GenBank/DDBJ databases">
        <authorList>
            <person name="Kraege A."/>
            <person name="Thomma B."/>
        </authorList>
    </citation>
    <scope>NUCLEOTIDE SEQUENCE [LARGE SCALE GENOMIC DNA]</scope>
</reference>
<dbReference type="Gene3D" id="1.10.472.10">
    <property type="entry name" value="Cyclin-like"/>
    <property type="match status" value="1"/>
</dbReference>
<dbReference type="Proteomes" id="UP001497392">
    <property type="component" value="Unassembled WGS sequence"/>
</dbReference>
<proteinExistence type="inferred from homology"/>
<evidence type="ECO:0000259" key="8">
    <source>
        <dbReference type="PROSITE" id="PS51134"/>
    </source>
</evidence>
<dbReference type="PRINTS" id="PR00685">
    <property type="entry name" value="TIFACTORIIB"/>
</dbReference>
<evidence type="ECO:0000256" key="7">
    <source>
        <dbReference type="SAM" id="MobiDB-lite"/>
    </source>
</evidence>
<evidence type="ECO:0000313" key="10">
    <source>
        <dbReference type="Proteomes" id="UP001497392"/>
    </source>
</evidence>
<feature type="compositionally biased region" description="Basic and acidic residues" evidence="7">
    <location>
        <begin position="50"/>
        <end position="63"/>
    </location>
</feature>
<dbReference type="InterPro" id="IPR036915">
    <property type="entry name" value="Cyclin-like_sf"/>
</dbReference>